<dbReference type="KEGG" id="ggr:HKW67_01365"/>
<evidence type="ECO:0000313" key="2">
    <source>
        <dbReference type="EMBL" id="QJR34259.1"/>
    </source>
</evidence>
<feature type="transmembrane region" description="Helical" evidence="1">
    <location>
        <begin position="146"/>
        <end position="170"/>
    </location>
</feature>
<feature type="transmembrane region" description="Helical" evidence="1">
    <location>
        <begin position="45"/>
        <end position="63"/>
    </location>
</feature>
<protein>
    <submittedName>
        <fullName evidence="2">Uncharacterized protein</fullName>
    </submittedName>
</protein>
<dbReference type="Proteomes" id="UP000500938">
    <property type="component" value="Chromosome"/>
</dbReference>
<keyword evidence="1" id="KW-1133">Transmembrane helix</keyword>
<feature type="transmembrane region" description="Helical" evidence="1">
    <location>
        <begin position="117"/>
        <end position="134"/>
    </location>
</feature>
<accession>A0A6M4IK72</accession>
<evidence type="ECO:0000256" key="1">
    <source>
        <dbReference type="SAM" id="Phobius"/>
    </source>
</evidence>
<dbReference type="EMBL" id="CP053085">
    <property type="protein sequence ID" value="QJR34259.1"/>
    <property type="molecule type" value="Genomic_DNA"/>
</dbReference>
<feature type="transmembrane region" description="Helical" evidence="1">
    <location>
        <begin position="6"/>
        <end position="24"/>
    </location>
</feature>
<proteinExistence type="predicted"/>
<reference evidence="2 3" key="1">
    <citation type="submission" date="2020-05" db="EMBL/GenBank/DDBJ databases">
        <title>Complete genome sequence of Gemmatimonas greenlandica TET16.</title>
        <authorList>
            <person name="Zeng Y."/>
        </authorList>
    </citation>
    <scope>NUCLEOTIDE SEQUENCE [LARGE SCALE GENOMIC DNA]</scope>
    <source>
        <strain evidence="2 3">TET16</strain>
    </source>
</reference>
<sequence>MPTAAHFFFIPIVFFLGLFFGGLLPRRRFGVAAGQLSRRATSAKAVALASAVFALVFVFTHLLSHTSGAHSLSVHLGGQALFDQRPSFSSSEVYVRLTAFGEAGRSMYQRFTYTDDVVFPLSLLGFVYLLGRFVGDRSAVGSGLRFILQGLPLVWFGFDMLENAMVYHLIGQYPLTNDTLGNVLGLVTVTKFALLLASVVVSATTSIVFRRRDHEPPGRLV</sequence>
<dbReference type="AlphaFoldDB" id="A0A6M4IK72"/>
<feature type="transmembrane region" description="Helical" evidence="1">
    <location>
        <begin position="182"/>
        <end position="209"/>
    </location>
</feature>
<gene>
    <name evidence="2" type="ORF">HKW67_01365</name>
</gene>
<keyword evidence="3" id="KW-1185">Reference proteome</keyword>
<keyword evidence="1" id="KW-0472">Membrane</keyword>
<dbReference type="RefSeq" id="WP_171223685.1">
    <property type="nucleotide sequence ID" value="NZ_CP053085.1"/>
</dbReference>
<organism evidence="2 3">
    <name type="scientific">Gemmatimonas groenlandica</name>
    <dbReference type="NCBI Taxonomy" id="2732249"/>
    <lineage>
        <taxon>Bacteria</taxon>
        <taxon>Pseudomonadati</taxon>
        <taxon>Gemmatimonadota</taxon>
        <taxon>Gemmatimonadia</taxon>
        <taxon>Gemmatimonadales</taxon>
        <taxon>Gemmatimonadaceae</taxon>
        <taxon>Gemmatimonas</taxon>
    </lineage>
</organism>
<keyword evidence="1" id="KW-0812">Transmembrane</keyword>
<name>A0A6M4IK72_9BACT</name>
<evidence type="ECO:0000313" key="3">
    <source>
        <dbReference type="Proteomes" id="UP000500938"/>
    </source>
</evidence>